<dbReference type="SUPFAM" id="SSF51261">
    <property type="entry name" value="Duplicated hybrid motif"/>
    <property type="match status" value="1"/>
</dbReference>
<evidence type="ECO:0000259" key="2">
    <source>
        <dbReference type="Pfam" id="PF01551"/>
    </source>
</evidence>
<name>A0ABP7Y1D5_9ACTN</name>
<evidence type="ECO:0000256" key="1">
    <source>
        <dbReference type="SAM" id="SignalP"/>
    </source>
</evidence>
<dbReference type="InterPro" id="IPR016047">
    <property type="entry name" value="M23ase_b-sheet_dom"/>
</dbReference>
<sequence length="215" mass="21677">MRHPLPTVVLLLALAPVAVPPATAEGPAARWPLSPTPTVVQGFDPPTSPWGAGHRGVDLLGSPGQAVLAAAAGTVRFAGMLAGRPVVVVDHGGERTTYEPVRPAAGIVVGRRVGAGAVLGDLEVVGSHCPPRACLHWGLIRDVDDVYLDPLQMLGAGPVRLLPWDATATPATAPPPAAAWVPAVTAVVTTLVTALGLPPAVTMAAPAAAPAAREP</sequence>
<dbReference type="RefSeq" id="WP_344735434.1">
    <property type="nucleotide sequence ID" value="NZ_BAAAZH010000035.1"/>
</dbReference>
<feature type="domain" description="M23ase beta-sheet core" evidence="2">
    <location>
        <begin position="53"/>
        <end position="141"/>
    </location>
</feature>
<reference evidence="4" key="1">
    <citation type="journal article" date="2019" name="Int. J. Syst. Evol. Microbiol.">
        <title>The Global Catalogue of Microorganisms (GCM) 10K type strain sequencing project: providing services to taxonomists for standard genome sequencing and annotation.</title>
        <authorList>
            <consortium name="The Broad Institute Genomics Platform"/>
            <consortium name="The Broad Institute Genome Sequencing Center for Infectious Disease"/>
            <person name="Wu L."/>
            <person name="Ma J."/>
        </authorList>
    </citation>
    <scope>NUCLEOTIDE SEQUENCE [LARGE SCALE GENOMIC DNA]</scope>
    <source>
        <strain evidence="4">JCM 16703</strain>
    </source>
</reference>
<evidence type="ECO:0000313" key="3">
    <source>
        <dbReference type="EMBL" id="GAA4129203.1"/>
    </source>
</evidence>
<comment type="caution">
    <text evidence="3">The sequence shown here is derived from an EMBL/GenBank/DDBJ whole genome shotgun (WGS) entry which is preliminary data.</text>
</comment>
<organism evidence="3 4">
    <name type="scientific">Nocardioides fonticola</name>
    <dbReference type="NCBI Taxonomy" id="450363"/>
    <lineage>
        <taxon>Bacteria</taxon>
        <taxon>Bacillati</taxon>
        <taxon>Actinomycetota</taxon>
        <taxon>Actinomycetes</taxon>
        <taxon>Propionibacteriales</taxon>
        <taxon>Nocardioidaceae</taxon>
        <taxon>Nocardioides</taxon>
    </lineage>
</organism>
<evidence type="ECO:0000313" key="4">
    <source>
        <dbReference type="Proteomes" id="UP001501495"/>
    </source>
</evidence>
<keyword evidence="4" id="KW-1185">Reference proteome</keyword>
<dbReference type="InterPro" id="IPR011055">
    <property type="entry name" value="Dup_hybrid_motif"/>
</dbReference>
<accession>A0ABP7Y1D5</accession>
<feature type="chain" id="PRO_5047245467" description="M23ase beta-sheet core domain-containing protein" evidence="1">
    <location>
        <begin position="25"/>
        <end position="215"/>
    </location>
</feature>
<dbReference type="Proteomes" id="UP001501495">
    <property type="component" value="Unassembled WGS sequence"/>
</dbReference>
<dbReference type="CDD" id="cd12797">
    <property type="entry name" value="M23_peptidase"/>
    <property type="match status" value="1"/>
</dbReference>
<dbReference type="Pfam" id="PF01551">
    <property type="entry name" value="Peptidase_M23"/>
    <property type="match status" value="1"/>
</dbReference>
<dbReference type="Gene3D" id="2.70.70.10">
    <property type="entry name" value="Glucose Permease (Domain IIA)"/>
    <property type="match status" value="1"/>
</dbReference>
<gene>
    <name evidence="3" type="ORF">GCM10022215_41420</name>
</gene>
<proteinExistence type="predicted"/>
<dbReference type="EMBL" id="BAAAZH010000035">
    <property type="protein sequence ID" value="GAA4129203.1"/>
    <property type="molecule type" value="Genomic_DNA"/>
</dbReference>
<feature type="signal peptide" evidence="1">
    <location>
        <begin position="1"/>
        <end position="24"/>
    </location>
</feature>
<protein>
    <recommendedName>
        <fullName evidence="2">M23ase beta-sheet core domain-containing protein</fullName>
    </recommendedName>
</protein>
<keyword evidence="1" id="KW-0732">Signal</keyword>